<dbReference type="STRING" id="207559.Dde_1612"/>
<dbReference type="eggNOG" id="COG2203">
    <property type="taxonomic scope" value="Bacteria"/>
</dbReference>
<protein>
    <submittedName>
        <fullName evidence="1">Uncharacterized protein</fullName>
    </submittedName>
</protein>
<accession>Q311I7</accession>
<proteinExistence type="predicted"/>
<dbReference type="RefSeq" id="WP_011367564.1">
    <property type="nucleotide sequence ID" value="NC_007519.1"/>
</dbReference>
<gene>
    <name evidence="1" type="ordered locus">Dde_1612</name>
</gene>
<evidence type="ECO:0000313" key="2">
    <source>
        <dbReference type="Proteomes" id="UP000002710"/>
    </source>
</evidence>
<reference evidence="1 2" key="1">
    <citation type="journal article" date="2011" name="J. Bacteriol.">
        <title>Complete genome sequence and updated annotation of Desulfovibrio alaskensis G20.</title>
        <authorList>
            <person name="Hauser L.J."/>
            <person name="Land M.L."/>
            <person name="Brown S.D."/>
            <person name="Larimer F."/>
            <person name="Keller K.L."/>
            <person name="Rapp-Giles B.J."/>
            <person name="Price M.N."/>
            <person name="Lin M."/>
            <person name="Bruce D.C."/>
            <person name="Detter J.C."/>
            <person name="Tapia R."/>
            <person name="Han C.S."/>
            <person name="Goodwin L.A."/>
            <person name="Cheng J.F."/>
            <person name="Pitluck S."/>
            <person name="Copeland A."/>
            <person name="Lucas S."/>
            <person name="Nolan M."/>
            <person name="Lapidus A.L."/>
            <person name="Palumbo A.V."/>
            <person name="Wall J.D."/>
        </authorList>
    </citation>
    <scope>NUCLEOTIDE SEQUENCE [LARGE SCALE GENOMIC DNA]</scope>
    <source>
        <strain evidence="2">ATCC BAA 1058 / DSM 17464 / G20</strain>
    </source>
</reference>
<dbReference type="AlphaFoldDB" id="Q311I7"/>
<dbReference type="SUPFAM" id="SSF55781">
    <property type="entry name" value="GAF domain-like"/>
    <property type="match status" value="1"/>
</dbReference>
<sequence>MGCEWLLTQLCRLRLCAGQVGYAAQIDGLQGILQAFFFYGAVDLHRGCTANRMLPQGIRACDGRISVEIRYDKTARSVKQLQQTLAAYLDALPALMWHVDTVRNEMIFFNDHKVAGLNGKIPLMLRNMSLAQALVHPDDFSVFRGALDAVRVLQPCSVSFRVHDDAGNWHWLVLMGMPAPDESFGYVGLAAECTSLVESMMERGADSLLAGSMELLDSPALLVDFTTKNVQAANAAACVCFGYAAAADFPSFETMLEGTGEQYRRSIYEHLIFHASWRGALTLAGNGGMRMCCRAQLRPVSREGHNYLWVSLTPAVQPAEAAPVSSPVSAALREALSRAADDMSALTAVLEHQPQGMQAEGVMLSRIYAADDKVEVTGAGVPFDGMEPGTAYPYRGSIAENIVRYNLPYLVVDETARSIRPIDWALFIPGGIHSYYAEPFYAGDTLKYVLIYCSTRSEAFSADGAPACKEVVRLLAQTLKRLD</sequence>
<dbReference type="Proteomes" id="UP000002710">
    <property type="component" value="Chromosome"/>
</dbReference>
<keyword evidence="2" id="KW-1185">Reference proteome</keyword>
<dbReference type="HOGENOM" id="CLU_631256_0_0_7"/>
<organism evidence="1 2">
    <name type="scientific">Oleidesulfovibrio alaskensis (strain ATCC BAA-1058 / DSM 17464 / G20)</name>
    <name type="common">Desulfovibrio alaskensis</name>
    <dbReference type="NCBI Taxonomy" id="207559"/>
    <lineage>
        <taxon>Bacteria</taxon>
        <taxon>Pseudomonadati</taxon>
        <taxon>Thermodesulfobacteriota</taxon>
        <taxon>Desulfovibrionia</taxon>
        <taxon>Desulfovibrionales</taxon>
        <taxon>Desulfovibrionaceae</taxon>
        <taxon>Oleidesulfovibrio</taxon>
    </lineage>
</organism>
<evidence type="ECO:0000313" key="1">
    <source>
        <dbReference type="EMBL" id="ABB38409.1"/>
    </source>
</evidence>
<dbReference type="KEGG" id="dde:Dde_1612"/>
<name>Q311I7_OLEA2</name>
<dbReference type="EMBL" id="CP000112">
    <property type="protein sequence ID" value="ABB38409.1"/>
    <property type="molecule type" value="Genomic_DNA"/>
</dbReference>
<dbReference type="Gene3D" id="3.30.450.20">
    <property type="entry name" value="PAS domain"/>
    <property type="match status" value="1"/>
</dbReference>